<sequence length="65" mass="7126">MWILGLSRVWSSVKADVLQQIMLFVARSIWVVIGVVKLDDVGSEALKVAVTNLSPIAGYTLQDPK</sequence>
<protein>
    <submittedName>
        <fullName evidence="1">Uncharacterized protein</fullName>
    </submittedName>
</protein>
<evidence type="ECO:0000313" key="2">
    <source>
        <dbReference type="Proteomes" id="UP000696280"/>
    </source>
</evidence>
<gene>
    <name evidence="1" type="ORF">HYFRA_00007348</name>
</gene>
<keyword evidence="2" id="KW-1185">Reference proteome</keyword>
<proteinExistence type="predicted"/>
<dbReference type="AlphaFoldDB" id="A0A9N9KTU2"/>
<evidence type="ECO:0000313" key="1">
    <source>
        <dbReference type="EMBL" id="CAG8951432.1"/>
    </source>
</evidence>
<comment type="caution">
    <text evidence="1">The sequence shown here is derived from an EMBL/GenBank/DDBJ whole genome shotgun (WGS) entry which is preliminary data.</text>
</comment>
<name>A0A9N9KTU2_9HELO</name>
<accession>A0A9N9KTU2</accession>
<dbReference type="EMBL" id="CAJVRL010000043">
    <property type="protein sequence ID" value="CAG8951432.1"/>
    <property type="molecule type" value="Genomic_DNA"/>
</dbReference>
<organism evidence="1 2">
    <name type="scientific">Hymenoscyphus fraxineus</name>
    <dbReference type="NCBI Taxonomy" id="746836"/>
    <lineage>
        <taxon>Eukaryota</taxon>
        <taxon>Fungi</taxon>
        <taxon>Dikarya</taxon>
        <taxon>Ascomycota</taxon>
        <taxon>Pezizomycotina</taxon>
        <taxon>Leotiomycetes</taxon>
        <taxon>Helotiales</taxon>
        <taxon>Helotiaceae</taxon>
        <taxon>Hymenoscyphus</taxon>
    </lineage>
</organism>
<dbReference type="Proteomes" id="UP000696280">
    <property type="component" value="Unassembled WGS sequence"/>
</dbReference>
<reference evidence="1" key="1">
    <citation type="submission" date="2021-07" db="EMBL/GenBank/DDBJ databases">
        <authorList>
            <person name="Durling M."/>
        </authorList>
    </citation>
    <scope>NUCLEOTIDE SEQUENCE</scope>
</reference>